<dbReference type="InterPro" id="IPR000742">
    <property type="entry name" value="EGF"/>
</dbReference>
<protein>
    <submittedName>
        <fullName evidence="2">High cysteine membrane protein</fullName>
    </submittedName>
</protein>
<dbReference type="PROSITE" id="PS50026">
    <property type="entry name" value="EGF_3"/>
    <property type="match status" value="2"/>
</dbReference>
<evidence type="ECO:0000256" key="1">
    <source>
        <dbReference type="PROSITE-ProRule" id="PRU00076"/>
    </source>
</evidence>
<dbReference type="Pfam" id="PF23106">
    <property type="entry name" value="EGF_Teneurin"/>
    <property type="match status" value="1"/>
</dbReference>
<dbReference type="EMBL" id="AACB03000001">
    <property type="protein sequence ID" value="KAE8305828.1"/>
    <property type="molecule type" value="Genomic_DNA"/>
</dbReference>
<comment type="caution">
    <text evidence="2">The sequence shown here is derived from an EMBL/GenBank/DDBJ whole genome shotgun (WGS) entry which is preliminary data.</text>
</comment>
<dbReference type="PROSITE" id="PS01186">
    <property type="entry name" value="EGF_2"/>
    <property type="match status" value="1"/>
</dbReference>
<dbReference type="OMA" id="HRCYPST"/>
<reference evidence="2 3" key="1">
    <citation type="journal article" date="2007" name="Science">
        <title>Genomic minimalism in the early diverging intestinal parasite Giardia lamblia.</title>
        <authorList>
            <person name="Morrison H.G."/>
            <person name="McArthur A.G."/>
            <person name="Gillin F.D."/>
            <person name="Aley S.B."/>
            <person name="Adam R.D."/>
            <person name="Olsen G.J."/>
            <person name="Best A.A."/>
            <person name="Cande W.Z."/>
            <person name="Chen F."/>
            <person name="Cipriano M.J."/>
            <person name="Davids B.J."/>
            <person name="Dawson S.C."/>
            <person name="Elmendorf H.G."/>
            <person name="Hehl A.B."/>
            <person name="Holder M.E."/>
            <person name="Huse S.M."/>
            <person name="Kim U.U."/>
            <person name="Lasek-Nesselquist E."/>
            <person name="Manning G."/>
            <person name="Nigam A."/>
            <person name="Nixon J.E."/>
            <person name="Palm D."/>
            <person name="Passamaneck N.E."/>
            <person name="Prabhu A."/>
            <person name="Reich C.I."/>
            <person name="Reiner D.S."/>
            <person name="Samuelson J."/>
            <person name="Svard S.G."/>
            <person name="Sogin M.L."/>
        </authorList>
    </citation>
    <scope>NUCLEOTIDE SEQUENCE [LARGE SCALE GENOMIC DNA]</scope>
    <source>
        <strain evidence="2 3">WB C6</strain>
    </source>
</reference>
<accession>A8BE67</accession>
<dbReference type="Proteomes" id="UP000001548">
    <property type="component" value="Unassembled WGS sequence"/>
</dbReference>
<keyword evidence="1" id="KW-0245">EGF-like domain</keyword>
<dbReference type="STRING" id="184922.A8BE67"/>
<evidence type="ECO:0000313" key="2">
    <source>
        <dbReference type="EMBL" id="KAE8305828.1"/>
    </source>
</evidence>
<name>A8BE67_GIAIC</name>
<dbReference type="RefSeq" id="XP_001707600.1">
    <property type="nucleotide sequence ID" value="XM_001707548.1"/>
</dbReference>
<dbReference type="SMART" id="SM00181">
    <property type="entry name" value="EGF"/>
    <property type="match status" value="8"/>
</dbReference>
<dbReference type="Gene3D" id="2.10.25.10">
    <property type="entry name" value="Laminin"/>
    <property type="match status" value="1"/>
</dbReference>
<dbReference type="VEuPathDB" id="GiardiaDB:GL50803_25238"/>
<dbReference type="KEGG" id="gla:GL50803_0025238"/>
<feature type="disulfide bond" evidence="1">
    <location>
        <begin position="622"/>
        <end position="631"/>
    </location>
</feature>
<keyword evidence="3" id="KW-1185">Reference proteome</keyword>
<dbReference type="AlphaFoldDB" id="A8BE67"/>
<comment type="caution">
    <text evidence="1">Lacks conserved residue(s) required for the propagation of feature annotation.</text>
</comment>
<keyword evidence="1" id="KW-1015">Disulfide bond</keyword>
<sequence>MFIFLVCSLAGGALAVSVAIDGCDVSVTSMGAEYCIHCSDSNMLPTPDGTACALSCGTNEGIKDCVACGTGKCSKCATSGSSTLVPTSDGLKCVSKCNTSRSTGIEHCQTCTGILQQLQCTTCNSPYTPSSDKKSCVLLCSGVTVDNCQECDSGATTCKTCQPGYALSADRKFCYRTCGTSGPIQYCTGCREQVCTACNSLTYLKNNHCVLRRGLEEPCSADDPCHVSLRCLFSGLGLENGTKKCFPASCAPASSDPGVHSVCHGQGTCRDTSFNLESQSSAGTCACLSADLSSGDNCGVCINSTLTPSYIAVGTCVAKQGPYESCSSSLTCQPGLSCYMNYQCVPDDCISGNILNKLVCGKAGSCGEASFDFSSNKWTATCVCFDPRRKPSEKCTKCTTGDPVGITCANTNCVENKIVCSGHGSCKEDGSGCDCDEGFAPVTVTAKHRCYPSTCGGTPSDSGTYCNNGLGTCLQQLDNSYLCACPAGYRGVETHGNTRAAAGLDGCVPWSCYPMLNGSICGPFDGGTCGTTAARSHACTCHSGFKLTDKGCLPEKCGPKQDGSVCLSKGICKSNGGIWTCECLDGYRVTDAGCLNHRCKATSAGIPCNGHGVCQDNVRCKCSSGYAGPTCSITTVALAAAITVPILVLFVVGFLTYILVKRAIAKREQAKVMNRMFPVIPSRKK</sequence>
<proteinExistence type="predicted"/>
<dbReference type="HOGENOM" id="CLU_401971_0_0_1"/>
<dbReference type="PROSITE" id="PS00022">
    <property type="entry name" value="EGF_1"/>
    <property type="match status" value="1"/>
</dbReference>
<dbReference type="GeneID" id="5700502"/>
<gene>
    <name evidence="2" type="ORF">GL50803_0025238</name>
</gene>
<feature type="disulfide bond" evidence="1">
    <location>
        <begin position="466"/>
        <end position="483"/>
    </location>
</feature>
<organism evidence="2 3">
    <name type="scientific">Giardia intestinalis (strain ATCC 50803 / WB clone C6)</name>
    <name type="common">Giardia lamblia</name>
    <dbReference type="NCBI Taxonomy" id="184922"/>
    <lineage>
        <taxon>Eukaryota</taxon>
        <taxon>Metamonada</taxon>
        <taxon>Diplomonadida</taxon>
        <taxon>Hexamitidae</taxon>
        <taxon>Giardiinae</taxon>
        <taxon>Giardia</taxon>
    </lineage>
</organism>
<evidence type="ECO:0000313" key="3">
    <source>
        <dbReference type="Proteomes" id="UP000001548"/>
    </source>
</evidence>